<evidence type="ECO:0000313" key="6">
    <source>
        <dbReference type="Proteomes" id="UP000514509"/>
    </source>
</evidence>
<dbReference type="SUPFAM" id="SSF46689">
    <property type="entry name" value="Homeodomain-like"/>
    <property type="match status" value="1"/>
</dbReference>
<evidence type="ECO:0000256" key="1">
    <source>
        <dbReference type="ARBA" id="ARBA00023015"/>
    </source>
</evidence>
<name>A0A7L7L1K4_9BACT</name>
<dbReference type="PRINTS" id="PR00032">
    <property type="entry name" value="HTHARAC"/>
</dbReference>
<evidence type="ECO:0000313" key="5">
    <source>
        <dbReference type="EMBL" id="QMU26668.1"/>
    </source>
</evidence>
<keyword evidence="1" id="KW-0805">Transcription regulation</keyword>
<dbReference type="Gene3D" id="1.10.10.60">
    <property type="entry name" value="Homeodomain-like"/>
    <property type="match status" value="1"/>
</dbReference>
<dbReference type="Pfam" id="PF00165">
    <property type="entry name" value="HTH_AraC"/>
    <property type="match status" value="1"/>
</dbReference>
<dbReference type="Proteomes" id="UP000514509">
    <property type="component" value="Chromosome"/>
</dbReference>
<feature type="domain" description="HTH araC/xylS-type" evidence="4">
    <location>
        <begin position="19"/>
        <end position="53"/>
    </location>
</feature>
<organism evidence="5 6">
    <name type="scientific">Adhaeribacter radiodurans</name>
    <dbReference type="NCBI Taxonomy" id="2745197"/>
    <lineage>
        <taxon>Bacteria</taxon>
        <taxon>Pseudomonadati</taxon>
        <taxon>Bacteroidota</taxon>
        <taxon>Cytophagia</taxon>
        <taxon>Cytophagales</taxon>
        <taxon>Hymenobacteraceae</taxon>
        <taxon>Adhaeribacter</taxon>
    </lineage>
</organism>
<dbReference type="GO" id="GO:0003700">
    <property type="term" value="F:DNA-binding transcription factor activity"/>
    <property type="evidence" value="ECO:0007669"/>
    <property type="project" value="InterPro"/>
</dbReference>
<protein>
    <submittedName>
        <fullName evidence="5">AraC family transcriptional regulator</fullName>
    </submittedName>
</protein>
<keyword evidence="6" id="KW-1185">Reference proteome</keyword>
<dbReference type="AlphaFoldDB" id="A0A7L7L1K4"/>
<gene>
    <name evidence="5" type="ORF">HUW48_00870</name>
</gene>
<evidence type="ECO:0000256" key="3">
    <source>
        <dbReference type="ARBA" id="ARBA00023163"/>
    </source>
</evidence>
<dbReference type="InterPro" id="IPR009057">
    <property type="entry name" value="Homeodomain-like_sf"/>
</dbReference>
<keyword evidence="2" id="KW-0238">DNA-binding</keyword>
<reference evidence="5 6" key="1">
    <citation type="submission" date="2020-08" db="EMBL/GenBank/DDBJ databases">
        <title>Adhaeribacter dokdonensis sp. nov., isolated from the rhizosphere of Elymus tsukushiensis, a plant native to the Dokdo Islands, Republic of Korea.</title>
        <authorList>
            <person name="Ghim S.Y."/>
        </authorList>
    </citation>
    <scope>NUCLEOTIDE SEQUENCE [LARGE SCALE GENOMIC DNA]</scope>
    <source>
        <strain evidence="5 6">KUDC8001</strain>
    </source>
</reference>
<accession>A0A7L7L1K4</accession>
<evidence type="ECO:0000256" key="2">
    <source>
        <dbReference type="ARBA" id="ARBA00023125"/>
    </source>
</evidence>
<dbReference type="InterPro" id="IPR018060">
    <property type="entry name" value="HTH_AraC"/>
</dbReference>
<dbReference type="EMBL" id="CP055153">
    <property type="protein sequence ID" value="QMU26668.1"/>
    <property type="molecule type" value="Genomic_DNA"/>
</dbReference>
<dbReference type="KEGG" id="add:HUW48_00870"/>
<evidence type="ECO:0000259" key="4">
    <source>
        <dbReference type="PROSITE" id="PS01124"/>
    </source>
</evidence>
<sequence length="55" mass="6336">MWVQGNRPGFNSGRIVVVTLDEVAFTLGYEHGHHFSVAFKKYFGVSPSQHLRRKF</sequence>
<dbReference type="PROSITE" id="PS01124">
    <property type="entry name" value="HTH_ARAC_FAMILY_2"/>
    <property type="match status" value="1"/>
</dbReference>
<dbReference type="InterPro" id="IPR020449">
    <property type="entry name" value="Tscrpt_reg_AraC-type_HTH"/>
</dbReference>
<keyword evidence="3" id="KW-0804">Transcription</keyword>
<dbReference type="RefSeq" id="WP_182413872.1">
    <property type="nucleotide sequence ID" value="NZ_CP055153.1"/>
</dbReference>
<proteinExistence type="predicted"/>
<dbReference type="GO" id="GO:0043565">
    <property type="term" value="F:sequence-specific DNA binding"/>
    <property type="evidence" value="ECO:0007669"/>
    <property type="project" value="InterPro"/>
</dbReference>